<sequence>MTAAGANWAGNLTYSARELVAPATVDELRRVVASAARVKALGSRHSFNRIADTDGVLVSAAALGGPELDSGRAVVRAPAGMRYGELAPWLQERGWALANLASLPHISLAGAVSTGTHGSGDRNPSLAEAVEGVEFVGADGEVHRIARGDADFGSAVVSLGALGVTTAIELRVEPTFEVAQTVYPDAPLDRVLERYDSVTGAAYSVSLFTTWRDPDRVDQIWVKERLDRPGPGLPEGLGVSAAGGPLHPLPGVSAEPCTTQGGVPGPWLARLPHFRLEFTPSNGDELQSEYLVPRTAGVAAIEALRGLAARIAPLLQVCELRTVAADTQWLAPSGGRDSTALHFTWKPLQREVEAFLPELESALAPFEARPHWGKLFDTSGVSRLPGFYPEWERFAELRERLDPRGIFVNGFLEAVGL</sequence>
<evidence type="ECO:0000313" key="3">
    <source>
        <dbReference type="EMBL" id="NYE19245.1"/>
    </source>
</evidence>
<dbReference type="PIRSF" id="PIRSF000136">
    <property type="entry name" value="LGO_GLO"/>
    <property type="match status" value="1"/>
</dbReference>
<organism evidence="3 4">
    <name type="scientific">Microbacterium immunditiarum</name>
    <dbReference type="NCBI Taxonomy" id="337480"/>
    <lineage>
        <taxon>Bacteria</taxon>
        <taxon>Bacillati</taxon>
        <taxon>Actinomycetota</taxon>
        <taxon>Actinomycetes</taxon>
        <taxon>Micrococcales</taxon>
        <taxon>Microbacteriaceae</taxon>
        <taxon>Microbacterium</taxon>
    </lineage>
</organism>
<keyword evidence="4" id="KW-1185">Reference proteome</keyword>
<evidence type="ECO:0000313" key="4">
    <source>
        <dbReference type="Proteomes" id="UP000576969"/>
    </source>
</evidence>
<name>A0A7Y9GMJ5_9MICO</name>
<protein>
    <submittedName>
        <fullName evidence="3">Xylitol oxidase</fullName>
        <ecNumber evidence="3">1.1.3.41</ecNumber>
    </submittedName>
</protein>
<accession>A0A7Y9GMJ5</accession>
<dbReference type="EC" id="1.1.3.41" evidence="3"/>
<dbReference type="InterPro" id="IPR006094">
    <property type="entry name" value="Oxid_FAD_bind_N"/>
</dbReference>
<dbReference type="Gene3D" id="1.10.45.10">
    <property type="entry name" value="Vanillyl-alcohol Oxidase, Chain A, domain 4"/>
    <property type="match status" value="1"/>
</dbReference>
<dbReference type="AlphaFoldDB" id="A0A7Y9GMJ5"/>
<dbReference type="Gene3D" id="3.30.70.2530">
    <property type="match status" value="1"/>
</dbReference>
<dbReference type="Pfam" id="PF01565">
    <property type="entry name" value="FAD_binding_4"/>
    <property type="match status" value="1"/>
</dbReference>
<dbReference type="SUPFAM" id="SSF56176">
    <property type="entry name" value="FAD-binding/transporter-associated domain-like"/>
    <property type="match status" value="1"/>
</dbReference>
<dbReference type="InterPro" id="IPR016167">
    <property type="entry name" value="FAD-bd_PCMH_sub1"/>
</dbReference>
<comment type="caution">
    <text evidence="3">The sequence shown here is derived from an EMBL/GenBank/DDBJ whole genome shotgun (WGS) entry which is preliminary data.</text>
</comment>
<dbReference type="EMBL" id="JACCBV010000001">
    <property type="protein sequence ID" value="NYE19245.1"/>
    <property type="molecule type" value="Genomic_DNA"/>
</dbReference>
<proteinExistence type="predicted"/>
<gene>
    <name evidence="3" type="ORF">BJ991_001273</name>
</gene>
<dbReference type="GO" id="GO:0050582">
    <property type="term" value="F:xylitol oxidase activity"/>
    <property type="evidence" value="ECO:0007669"/>
    <property type="project" value="UniProtKB-EC"/>
</dbReference>
<dbReference type="Gene3D" id="3.30.43.10">
    <property type="entry name" value="Uridine Diphospho-n-acetylenolpyruvylglucosamine Reductase, domain 2"/>
    <property type="match status" value="1"/>
</dbReference>
<dbReference type="PANTHER" id="PTHR43762">
    <property type="entry name" value="L-GULONOLACTONE OXIDASE"/>
    <property type="match status" value="1"/>
</dbReference>
<dbReference type="Gene3D" id="3.30.465.10">
    <property type="match status" value="1"/>
</dbReference>
<dbReference type="Gene3D" id="3.30.70.2520">
    <property type="match status" value="1"/>
</dbReference>
<dbReference type="Pfam" id="PF04030">
    <property type="entry name" value="ALO"/>
    <property type="match status" value="1"/>
</dbReference>
<dbReference type="PANTHER" id="PTHR43762:SF1">
    <property type="entry name" value="D-ARABINONO-1,4-LACTONE OXIDASE"/>
    <property type="match status" value="1"/>
</dbReference>
<dbReference type="InterPro" id="IPR036318">
    <property type="entry name" value="FAD-bd_PCMH-like_sf"/>
</dbReference>
<dbReference type="GO" id="GO:0016020">
    <property type="term" value="C:membrane"/>
    <property type="evidence" value="ECO:0007669"/>
    <property type="project" value="InterPro"/>
</dbReference>
<dbReference type="InterPro" id="IPR007173">
    <property type="entry name" value="ALO_C"/>
</dbReference>
<reference evidence="3 4" key="1">
    <citation type="submission" date="2020-07" db="EMBL/GenBank/DDBJ databases">
        <title>Sequencing the genomes of 1000 actinobacteria strains.</title>
        <authorList>
            <person name="Klenk H.-P."/>
        </authorList>
    </citation>
    <scope>NUCLEOTIDE SEQUENCE [LARGE SCALE GENOMIC DNA]</scope>
    <source>
        <strain evidence="3 4">DSM 24662</strain>
    </source>
</reference>
<dbReference type="InterPro" id="IPR016169">
    <property type="entry name" value="FAD-bd_PCMH_sub2"/>
</dbReference>
<dbReference type="RefSeq" id="WP_179488446.1">
    <property type="nucleotide sequence ID" value="NZ_JACCBV010000001.1"/>
</dbReference>
<dbReference type="GO" id="GO:0003885">
    <property type="term" value="F:D-arabinono-1,4-lactone oxidase activity"/>
    <property type="evidence" value="ECO:0007669"/>
    <property type="project" value="InterPro"/>
</dbReference>
<keyword evidence="1 3" id="KW-0560">Oxidoreductase</keyword>
<dbReference type="InterPro" id="IPR010031">
    <property type="entry name" value="FAD_lactone_oxidase-like"/>
</dbReference>
<dbReference type="Proteomes" id="UP000576969">
    <property type="component" value="Unassembled WGS sequence"/>
</dbReference>
<evidence type="ECO:0000256" key="1">
    <source>
        <dbReference type="ARBA" id="ARBA00023002"/>
    </source>
</evidence>
<dbReference type="InterPro" id="IPR016171">
    <property type="entry name" value="Vanillyl_alc_oxidase_C-sub2"/>
</dbReference>
<dbReference type="InterPro" id="IPR016166">
    <property type="entry name" value="FAD-bd_PCMH"/>
</dbReference>
<evidence type="ECO:0000259" key="2">
    <source>
        <dbReference type="PROSITE" id="PS51387"/>
    </source>
</evidence>
<dbReference type="GO" id="GO:0071949">
    <property type="term" value="F:FAD binding"/>
    <property type="evidence" value="ECO:0007669"/>
    <property type="project" value="InterPro"/>
</dbReference>
<feature type="domain" description="FAD-binding PCMH-type" evidence="2">
    <location>
        <begin position="12"/>
        <end position="175"/>
    </location>
</feature>
<dbReference type="GO" id="GO:0080049">
    <property type="term" value="F:L-gulono-1,4-lactone dehydrogenase activity"/>
    <property type="evidence" value="ECO:0007669"/>
    <property type="project" value="TreeGrafter"/>
</dbReference>
<dbReference type="PROSITE" id="PS51387">
    <property type="entry name" value="FAD_PCMH"/>
    <property type="match status" value="1"/>
</dbReference>